<dbReference type="RefSeq" id="WP_369942606.1">
    <property type="nucleotide sequence ID" value="NZ_JBCLUF010000029.1"/>
</dbReference>
<evidence type="ECO:0000313" key="2">
    <source>
        <dbReference type="EMBL" id="MEY8662788.1"/>
    </source>
</evidence>
<comment type="caution">
    <text evidence="2">The sequence shown here is derived from an EMBL/GenBank/DDBJ whole genome shotgun (WGS) entry which is preliminary data.</text>
</comment>
<sequence length="65" mass="7183">MFKLIMLSLVIVALGAFELYATWRYYQKMQAKGQNMLSAGRLWAGLISGGALFLIGLSAFVSAFF</sequence>
<evidence type="ECO:0000256" key="1">
    <source>
        <dbReference type="SAM" id="Phobius"/>
    </source>
</evidence>
<proteinExistence type="predicted"/>
<evidence type="ECO:0000313" key="3">
    <source>
        <dbReference type="Proteomes" id="UP001565236"/>
    </source>
</evidence>
<dbReference type="Proteomes" id="UP001565236">
    <property type="component" value="Unassembled WGS sequence"/>
</dbReference>
<protein>
    <recommendedName>
        <fullName evidence="4">Immunity protein</fullName>
    </recommendedName>
</protein>
<organism evidence="2 3">
    <name type="scientific">Ligilactobacillus faecis</name>
    <dbReference type="NCBI Taxonomy" id="762833"/>
    <lineage>
        <taxon>Bacteria</taxon>
        <taxon>Bacillati</taxon>
        <taxon>Bacillota</taxon>
        <taxon>Bacilli</taxon>
        <taxon>Lactobacillales</taxon>
        <taxon>Lactobacillaceae</taxon>
        <taxon>Ligilactobacillus</taxon>
    </lineage>
</organism>
<keyword evidence="1" id="KW-0812">Transmembrane</keyword>
<keyword evidence="1" id="KW-1133">Transmembrane helix</keyword>
<keyword evidence="3" id="KW-1185">Reference proteome</keyword>
<gene>
    <name evidence="2" type="ORF">AALT52_07800</name>
</gene>
<keyword evidence="1" id="KW-0472">Membrane</keyword>
<feature type="transmembrane region" description="Helical" evidence="1">
    <location>
        <begin position="42"/>
        <end position="64"/>
    </location>
</feature>
<evidence type="ECO:0008006" key="4">
    <source>
        <dbReference type="Google" id="ProtNLM"/>
    </source>
</evidence>
<name>A0ABV4DSE5_9LACO</name>
<dbReference type="EMBL" id="JBCLUF010000029">
    <property type="protein sequence ID" value="MEY8662788.1"/>
    <property type="molecule type" value="Genomic_DNA"/>
</dbReference>
<accession>A0ABV4DSE5</accession>
<reference evidence="2 3" key="1">
    <citation type="submission" date="2024-03" db="EMBL/GenBank/DDBJ databases">
        <title>Mouse gut bacterial collection (mGBC) of GemPharmatech.</title>
        <authorList>
            <person name="He Y."/>
            <person name="Dong L."/>
            <person name="Wu D."/>
            <person name="Gao X."/>
            <person name="Lin Z."/>
        </authorList>
    </citation>
    <scope>NUCLEOTIDE SEQUENCE [LARGE SCALE GENOMIC DNA]</scope>
    <source>
        <strain evidence="2 3">15-30</strain>
    </source>
</reference>